<organism evidence="7 8">
    <name type="scientific">Asterophora parasitica</name>
    <dbReference type="NCBI Taxonomy" id="117018"/>
    <lineage>
        <taxon>Eukaryota</taxon>
        <taxon>Fungi</taxon>
        <taxon>Dikarya</taxon>
        <taxon>Basidiomycota</taxon>
        <taxon>Agaricomycotina</taxon>
        <taxon>Agaricomycetes</taxon>
        <taxon>Agaricomycetidae</taxon>
        <taxon>Agaricales</taxon>
        <taxon>Tricholomatineae</taxon>
        <taxon>Lyophyllaceae</taxon>
        <taxon>Asterophora</taxon>
    </lineage>
</organism>
<evidence type="ECO:0000256" key="6">
    <source>
        <dbReference type="ARBA" id="ARBA00023136"/>
    </source>
</evidence>
<evidence type="ECO:0000256" key="2">
    <source>
        <dbReference type="ARBA" id="ARBA00005453"/>
    </source>
</evidence>
<dbReference type="OrthoDB" id="6246201at2759"/>
<dbReference type="PANTHER" id="PTHR31107:SF2">
    <property type="entry name" value="CYTOCHROME C OXIDASE ASSEMBLY FACTOR 8"/>
    <property type="match status" value="1"/>
</dbReference>
<comment type="subcellular location">
    <subcellularLocation>
        <location evidence="1">Mitochondrion inner membrane</location>
        <topology evidence="1">Peripheral membrane protein</topology>
        <orientation evidence="1">Matrix side</orientation>
    </subcellularLocation>
</comment>
<keyword evidence="4" id="KW-0809">Transit peptide</keyword>
<reference evidence="7" key="2">
    <citation type="submission" date="2021-10" db="EMBL/GenBank/DDBJ databases">
        <title>Phylogenomics reveals ancestral predisposition of the termite-cultivated fungus Termitomyces towards a domesticated lifestyle.</title>
        <authorList>
            <person name="Auxier B."/>
            <person name="Grum-Grzhimaylo A."/>
            <person name="Cardenas M.E."/>
            <person name="Lodge J.D."/>
            <person name="Laessoe T."/>
            <person name="Pedersen O."/>
            <person name="Smith M.E."/>
            <person name="Kuyper T.W."/>
            <person name="Franco-Molano E.A."/>
            <person name="Baroni T.J."/>
            <person name="Aanen D.K."/>
        </authorList>
    </citation>
    <scope>NUCLEOTIDE SEQUENCE</scope>
    <source>
        <strain evidence="7">AP01</strain>
        <tissue evidence="7">Mycelium</tissue>
    </source>
</reference>
<dbReference type="Proteomes" id="UP000775547">
    <property type="component" value="Unassembled WGS sequence"/>
</dbReference>
<dbReference type="GO" id="GO:0005743">
    <property type="term" value="C:mitochondrial inner membrane"/>
    <property type="evidence" value="ECO:0007669"/>
    <property type="project" value="UniProtKB-SubCell"/>
</dbReference>
<dbReference type="InterPro" id="IPR018796">
    <property type="entry name" value="COA8"/>
</dbReference>
<evidence type="ECO:0000256" key="4">
    <source>
        <dbReference type="ARBA" id="ARBA00022946"/>
    </source>
</evidence>
<protein>
    <submittedName>
        <fullName evidence="7">Uncharacterized protein</fullName>
    </submittedName>
</protein>
<reference evidence="7" key="1">
    <citation type="submission" date="2020-07" db="EMBL/GenBank/DDBJ databases">
        <authorList>
            <person name="Nieuwenhuis M."/>
            <person name="Van De Peppel L.J.J."/>
        </authorList>
    </citation>
    <scope>NUCLEOTIDE SEQUENCE</scope>
    <source>
        <strain evidence="7">AP01</strain>
        <tissue evidence="7">Mycelium</tissue>
    </source>
</reference>
<dbReference type="GO" id="GO:0097193">
    <property type="term" value="P:intrinsic apoptotic signaling pathway"/>
    <property type="evidence" value="ECO:0007669"/>
    <property type="project" value="InterPro"/>
</dbReference>
<sequence length="197" mass="22468">MYQPTWNFEPLVQAMMLVSIRPSPCTVASSARLLHASSRACNLVAPPDPVSHMRPIIYSDAPPPAPPSLIRHPYSLTEFASGAAKKHLRSQENALQFKLQRQQLDDFHHNFWFDSNTRFEAAKQAVLAGLQPSATASDKEHTLSEFYRQWYLQEAARTDEYTTEYRRRNLALVKLGARVELENFASRVSDLFSFSKK</sequence>
<accession>A0A9P7KC50</accession>
<proteinExistence type="inferred from homology"/>
<dbReference type="Pfam" id="PF10231">
    <property type="entry name" value="COA8"/>
    <property type="match status" value="1"/>
</dbReference>
<keyword evidence="5" id="KW-0496">Mitochondrion</keyword>
<keyword evidence="3" id="KW-0999">Mitochondrion inner membrane</keyword>
<comment type="similarity">
    <text evidence="2">Belongs to the COA8 family.</text>
</comment>
<name>A0A9P7KC50_9AGAR</name>
<evidence type="ECO:0000313" key="8">
    <source>
        <dbReference type="Proteomes" id="UP000775547"/>
    </source>
</evidence>
<evidence type="ECO:0000256" key="3">
    <source>
        <dbReference type="ARBA" id="ARBA00022792"/>
    </source>
</evidence>
<keyword evidence="6" id="KW-0472">Membrane</keyword>
<gene>
    <name evidence="7" type="ORF">DXG03_006655</name>
</gene>
<dbReference type="AlphaFoldDB" id="A0A9P7KC50"/>
<keyword evidence="8" id="KW-1185">Reference proteome</keyword>
<comment type="caution">
    <text evidence="7">The sequence shown here is derived from an EMBL/GenBank/DDBJ whole genome shotgun (WGS) entry which is preliminary data.</text>
</comment>
<evidence type="ECO:0000256" key="5">
    <source>
        <dbReference type="ARBA" id="ARBA00023128"/>
    </source>
</evidence>
<dbReference type="PANTHER" id="PTHR31107">
    <property type="entry name" value="APOPTOGENIC PROTEIN 1, MITOCHONDRIAL"/>
    <property type="match status" value="1"/>
</dbReference>
<dbReference type="EMBL" id="JABCKV010000045">
    <property type="protein sequence ID" value="KAG5645238.1"/>
    <property type="molecule type" value="Genomic_DNA"/>
</dbReference>
<evidence type="ECO:0000256" key="1">
    <source>
        <dbReference type="ARBA" id="ARBA00004443"/>
    </source>
</evidence>
<evidence type="ECO:0000313" key="7">
    <source>
        <dbReference type="EMBL" id="KAG5645238.1"/>
    </source>
</evidence>